<keyword evidence="6" id="KW-1185">Reference proteome</keyword>
<evidence type="ECO:0000256" key="2">
    <source>
        <dbReference type="SAM" id="Coils"/>
    </source>
</evidence>
<comment type="similarity">
    <text evidence="1">Belongs to the membrane fusion protein (MFP) (TC 8.A.1) family.</text>
</comment>
<protein>
    <submittedName>
        <fullName evidence="5">Efflux RND transporter periplasmic adaptor subunit</fullName>
    </submittedName>
</protein>
<dbReference type="RefSeq" id="WP_213499083.1">
    <property type="nucleotide sequence ID" value="NZ_CP074694.1"/>
</dbReference>
<dbReference type="InterPro" id="IPR058647">
    <property type="entry name" value="BSH_CzcB-like"/>
</dbReference>
<reference evidence="5" key="1">
    <citation type="submission" date="2021-05" db="EMBL/GenBank/DDBJ databases">
        <title>Complete genome sequence of the cellulolytic planctomycete Telmatocola sphagniphila SP2T and characterization of the first cellulase from planctomycetes.</title>
        <authorList>
            <person name="Rakitin A.L."/>
            <person name="Beletsky A.V."/>
            <person name="Naumoff D.G."/>
            <person name="Kulichevskaya I.S."/>
            <person name="Mardanov A.V."/>
            <person name="Ravin N.V."/>
            <person name="Dedysh S.N."/>
        </authorList>
    </citation>
    <scope>NUCLEOTIDE SEQUENCE</scope>
    <source>
        <strain evidence="5">SP2T</strain>
    </source>
</reference>
<name>A0A8E6B8J1_9BACT</name>
<dbReference type="PANTHER" id="PTHR30469:SF37">
    <property type="entry name" value="RAGD PROTEIN"/>
    <property type="match status" value="1"/>
</dbReference>
<dbReference type="Gene3D" id="1.10.287.470">
    <property type="entry name" value="Helix hairpin bin"/>
    <property type="match status" value="3"/>
</dbReference>
<dbReference type="SUPFAM" id="SSF111369">
    <property type="entry name" value="HlyD-like secretion proteins"/>
    <property type="match status" value="2"/>
</dbReference>
<feature type="domain" description="CzcB-like barrel-sandwich hybrid" evidence="4">
    <location>
        <begin position="77"/>
        <end position="279"/>
    </location>
</feature>
<keyword evidence="2" id="KW-0175">Coiled coil</keyword>
<dbReference type="FunFam" id="2.40.30.170:FF:000010">
    <property type="entry name" value="Efflux RND transporter periplasmic adaptor subunit"/>
    <property type="match status" value="1"/>
</dbReference>
<organism evidence="5 6">
    <name type="scientific">Telmatocola sphagniphila</name>
    <dbReference type="NCBI Taxonomy" id="1123043"/>
    <lineage>
        <taxon>Bacteria</taxon>
        <taxon>Pseudomonadati</taxon>
        <taxon>Planctomycetota</taxon>
        <taxon>Planctomycetia</taxon>
        <taxon>Gemmatales</taxon>
        <taxon>Gemmataceae</taxon>
    </lineage>
</organism>
<dbReference type="Pfam" id="PF25973">
    <property type="entry name" value="BSH_CzcB"/>
    <property type="match status" value="1"/>
</dbReference>
<dbReference type="PANTHER" id="PTHR30469">
    <property type="entry name" value="MULTIDRUG RESISTANCE PROTEIN MDTA"/>
    <property type="match status" value="1"/>
</dbReference>
<sequence>MDVLTEPKSGNGAHLGAKFVWILLATLPILSSGCGKKVAAKAIVEIRQVEVTNPVRANITRLIEQPGFLRPYEETPIYTKIAGYVDQVNVDIGDHVTKNSALAKLWVPEMVQTLHVKEAMIKQAEADVNQSKEAANSAKAFVVAAKARIQEAIAGVNRSKADVERWQLEYDRGRKLSTSGVYDRQTLEETQSQLRSTQAIEEEARAKLETARANFEQSSAQFHKAEADIESASARLLVAKADFNQWKDWLAYSEIRAPFDGIITLRNVHTGHFLQPSASGSSIATAHPLFTMMRTDIMRLAVQIPEKDAVLVKEGDPALIRFQALPGKEFTDKITRFSWSLDEHSRTLTAEIHLKNTKNELRPGMYANVTISAILPDAMKLPPEAVLTDGDISYCFRVENGKARKTILRLGVQTTDAVQVLQMLSEEPKPNLPIKWETITGKEQIVTSNPGSLVDGQNVEVKIAKQ</sequence>
<accession>A0A8E6B8J1</accession>
<evidence type="ECO:0000256" key="1">
    <source>
        <dbReference type="ARBA" id="ARBA00009477"/>
    </source>
</evidence>
<dbReference type="Pfam" id="PF25954">
    <property type="entry name" value="Beta-barrel_RND_2"/>
    <property type="match status" value="1"/>
</dbReference>
<evidence type="ECO:0000259" key="3">
    <source>
        <dbReference type="Pfam" id="PF25954"/>
    </source>
</evidence>
<dbReference type="KEGG" id="tsph:KIH39_09445"/>
<evidence type="ECO:0000313" key="6">
    <source>
        <dbReference type="Proteomes" id="UP000676194"/>
    </source>
</evidence>
<dbReference type="Gene3D" id="2.40.30.170">
    <property type="match status" value="1"/>
</dbReference>
<dbReference type="InterPro" id="IPR058792">
    <property type="entry name" value="Beta-barrel_RND_2"/>
</dbReference>
<dbReference type="Proteomes" id="UP000676194">
    <property type="component" value="Chromosome"/>
</dbReference>
<dbReference type="AlphaFoldDB" id="A0A8E6B8J1"/>
<dbReference type="GO" id="GO:1990281">
    <property type="term" value="C:efflux pump complex"/>
    <property type="evidence" value="ECO:0007669"/>
    <property type="project" value="TreeGrafter"/>
</dbReference>
<dbReference type="NCBIfam" id="TIGR01730">
    <property type="entry name" value="RND_mfp"/>
    <property type="match status" value="1"/>
</dbReference>
<evidence type="ECO:0000259" key="4">
    <source>
        <dbReference type="Pfam" id="PF25973"/>
    </source>
</evidence>
<dbReference type="EMBL" id="CP074694">
    <property type="protein sequence ID" value="QVL34110.1"/>
    <property type="molecule type" value="Genomic_DNA"/>
</dbReference>
<dbReference type="Gene3D" id="2.40.50.100">
    <property type="match status" value="2"/>
</dbReference>
<feature type="domain" description="CusB-like beta-barrel" evidence="3">
    <location>
        <begin position="301"/>
        <end position="372"/>
    </location>
</feature>
<dbReference type="InterPro" id="IPR006143">
    <property type="entry name" value="RND_pump_MFP"/>
</dbReference>
<dbReference type="Gene3D" id="2.40.420.20">
    <property type="match status" value="1"/>
</dbReference>
<dbReference type="GO" id="GO:0015562">
    <property type="term" value="F:efflux transmembrane transporter activity"/>
    <property type="evidence" value="ECO:0007669"/>
    <property type="project" value="TreeGrafter"/>
</dbReference>
<gene>
    <name evidence="5" type="ORF">KIH39_09445</name>
</gene>
<feature type="coiled-coil region" evidence="2">
    <location>
        <begin position="187"/>
        <end position="221"/>
    </location>
</feature>
<evidence type="ECO:0000313" key="5">
    <source>
        <dbReference type="EMBL" id="QVL34110.1"/>
    </source>
</evidence>
<proteinExistence type="inferred from homology"/>